<dbReference type="PANTHER" id="PTHR48021:SF46">
    <property type="entry name" value="MAJOR FACILITATOR SUPERFAMILY (MFS) PROFILE DOMAIN-CONTAINING PROTEIN"/>
    <property type="match status" value="1"/>
</dbReference>
<dbReference type="STRING" id="66420.A0A194QGX6"/>
<dbReference type="PROSITE" id="PS50850">
    <property type="entry name" value="MFS"/>
    <property type="match status" value="1"/>
</dbReference>
<feature type="transmembrane region" description="Helical" evidence="9">
    <location>
        <begin position="105"/>
        <end position="128"/>
    </location>
</feature>
<feature type="transmembrane region" description="Helical" evidence="9">
    <location>
        <begin position="164"/>
        <end position="185"/>
    </location>
</feature>
<dbReference type="AlphaFoldDB" id="A0A194QGX6"/>
<protein>
    <submittedName>
        <fullName evidence="11">Facilitated trehalose transporter Tret1</fullName>
    </submittedName>
</protein>
<dbReference type="GO" id="GO:0005886">
    <property type="term" value="C:plasma membrane"/>
    <property type="evidence" value="ECO:0007669"/>
    <property type="project" value="UniProtKB-SubCell"/>
</dbReference>
<dbReference type="InterPro" id="IPR050549">
    <property type="entry name" value="MFS_Trehalose_Transporter"/>
</dbReference>
<keyword evidence="2" id="KW-0813">Transport</keyword>
<feature type="transmembrane region" description="Helical" evidence="9">
    <location>
        <begin position="383"/>
        <end position="403"/>
    </location>
</feature>
<keyword evidence="7 9" id="KW-0472">Membrane</keyword>
<dbReference type="InterPro" id="IPR005828">
    <property type="entry name" value="MFS_sugar_transport-like"/>
</dbReference>
<evidence type="ECO:0000256" key="3">
    <source>
        <dbReference type="ARBA" id="ARBA00022475"/>
    </source>
</evidence>
<evidence type="ECO:0000256" key="9">
    <source>
        <dbReference type="SAM" id="Phobius"/>
    </source>
</evidence>
<evidence type="ECO:0000256" key="7">
    <source>
        <dbReference type="ARBA" id="ARBA00023136"/>
    </source>
</evidence>
<name>A0A194QGX6_PAPXU</name>
<dbReference type="InterPro" id="IPR036259">
    <property type="entry name" value="MFS_trans_sf"/>
</dbReference>
<evidence type="ECO:0000256" key="1">
    <source>
        <dbReference type="ARBA" id="ARBA00004651"/>
    </source>
</evidence>
<dbReference type="InterPro" id="IPR020846">
    <property type="entry name" value="MFS_dom"/>
</dbReference>
<accession>A0A194QGX6</accession>
<feature type="transmembrane region" description="Helical" evidence="9">
    <location>
        <begin position="314"/>
        <end position="336"/>
    </location>
</feature>
<keyword evidence="6 9" id="KW-1133">Transmembrane helix</keyword>
<dbReference type="PRINTS" id="PR00171">
    <property type="entry name" value="SUGRTRNSPORT"/>
</dbReference>
<feature type="transmembrane region" description="Helical" evidence="9">
    <location>
        <begin position="285"/>
        <end position="307"/>
    </location>
</feature>
<keyword evidence="5 9" id="KW-0812">Transmembrane</keyword>
<sequence length="477" mass="52260">MTEKTNRRVQYMAGICASLAFTFTGATISWSSPVIPKIKSGEVNIQLTNAQISWVVALAALGALPGCYIGQVLSERLGRRRTVCGAAVPGIAGAAMILFTKTPEVMYVARILMGISNGITAVVTMIYLTEIADKEVRGALGMVVQVMINLGALAMYGIGPFVSYNVLNSFVTTLPIFNMLVCLWIPESPYYHLKDERYAEAKKAFMMIKGCKDQKWADQQLGLIRVHVRESMENKSTLKELLCKVKYRKAVYIIAGLKIFQYMTGSLAIQSYLEIIFTHSTSISGPYVSIVYGFVQLGAGVGATFLAGYYGRRVLMIVSCSGVALSLTAVGIYFFLQDYIKINPATLKALSSVPLIGVLGFNILYAVGIGTIPYIMQAELFPINVKTVASSAATMISCILNFTVTKSYQSIKDDFGHYIVFWIFAGIAYVGVFFVYFLVPETKGKSLEEIQEFMQGPRQLEAEALNATEARAKTDDA</sequence>
<evidence type="ECO:0000313" key="11">
    <source>
        <dbReference type="EMBL" id="KPJ02696.1"/>
    </source>
</evidence>
<dbReference type="Pfam" id="PF00083">
    <property type="entry name" value="Sugar_tr"/>
    <property type="match status" value="1"/>
</dbReference>
<keyword evidence="12" id="KW-1185">Reference proteome</keyword>
<evidence type="ECO:0000256" key="8">
    <source>
        <dbReference type="ARBA" id="ARBA00023180"/>
    </source>
</evidence>
<reference evidence="11 12" key="1">
    <citation type="journal article" date="2015" name="Nat. Commun.">
        <title>Outbred genome sequencing and CRISPR/Cas9 gene editing in butterflies.</title>
        <authorList>
            <person name="Li X."/>
            <person name="Fan D."/>
            <person name="Zhang W."/>
            <person name="Liu G."/>
            <person name="Zhang L."/>
            <person name="Zhao L."/>
            <person name="Fang X."/>
            <person name="Chen L."/>
            <person name="Dong Y."/>
            <person name="Chen Y."/>
            <person name="Ding Y."/>
            <person name="Zhao R."/>
            <person name="Feng M."/>
            <person name="Zhu Y."/>
            <person name="Feng Y."/>
            <person name="Jiang X."/>
            <person name="Zhu D."/>
            <person name="Xiang H."/>
            <person name="Feng X."/>
            <person name="Li S."/>
            <person name="Wang J."/>
            <person name="Zhang G."/>
            <person name="Kronforst M.R."/>
            <person name="Wang W."/>
        </authorList>
    </citation>
    <scope>NUCLEOTIDE SEQUENCE [LARGE SCALE GENOMIC DNA]</scope>
    <source>
        <strain evidence="11">Ya'a_city_454_Px</strain>
        <tissue evidence="11">Whole body</tissue>
    </source>
</reference>
<evidence type="ECO:0000256" key="4">
    <source>
        <dbReference type="ARBA" id="ARBA00022597"/>
    </source>
</evidence>
<dbReference type="InterPro" id="IPR003663">
    <property type="entry name" value="Sugar/inositol_transpt"/>
</dbReference>
<dbReference type="FunFam" id="1.20.1250.20:FF:000218">
    <property type="entry name" value="facilitated trehalose transporter Tret1"/>
    <property type="match status" value="1"/>
</dbReference>
<evidence type="ECO:0000259" key="10">
    <source>
        <dbReference type="PROSITE" id="PS50850"/>
    </source>
</evidence>
<organism evidence="11 12">
    <name type="scientific">Papilio xuthus</name>
    <name type="common">Asian swallowtail butterfly</name>
    <dbReference type="NCBI Taxonomy" id="66420"/>
    <lineage>
        <taxon>Eukaryota</taxon>
        <taxon>Metazoa</taxon>
        <taxon>Ecdysozoa</taxon>
        <taxon>Arthropoda</taxon>
        <taxon>Hexapoda</taxon>
        <taxon>Insecta</taxon>
        <taxon>Pterygota</taxon>
        <taxon>Neoptera</taxon>
        <taxon>Endopterygota</taxon>
        <taxon>Lepidoptera</taxon>
        <taxon>Glossata</taxon>
        <taxon>Ditrysia</taxon>
        <taxon>Papilionoidea</taxon>
        <taxon>Papilionidae</taxon>
        <taxon>Papilioninae</taxon>
        <taxon>Papilio</taxon>
    </lineage>
</organism>
<feature type="transmembrane region" description="Helical" evidence="9">
    <location>
        <begin position="140"/>
        <end position="158"/>
    </location>
</feature>
<keyword evidence="4" id="KW-0762">Sugar transport</keyword>
<feature type="transmembrane region" description="Helical" evidence="9">
    <location>
        <begin position="356"/>
        <end position="376"/>
    </location>
</feature>
<dbReference type="PROSITE" id="PS00217">
    <property type="entry name" value="SUGAR_TRANSPORT_2"/>
    <property type="match status" value="1"/>
</dbReference>
<feature type="transmembrane region" description="Helical" evidence="9">
    <location>
        <begin position="52"/>
        <end position="70"/>
    </location>
</feature>
<dbReference type="Proteomes" id="UP000053268">
    <property type="component" value="Unassembled WGS sequence"/>
</dbReference>
<comment type="subcellular location">
    <subcellularLocation>
        <location evidence="1">Cell membrane</location>
        <topology evidence="1">Multi-pass membrane protein</topology>
    </subcellularLocation>
</comment>
<proteinExistence type="predicted"/>
<evidence type="ECO:0000313" key="12">
    <source>
        <dbReference type="Proteomes" id="UP000053268"/>
    </source>
</evidence>
<keyword evidence="8" id="KW-0325">Glycoprotein</keyword>
<dbReference type="Gene3D" id="1.20.1250.20">
    <property type="entry name" value="MFS general substrate transporter like domains"/>
    <property type="match status" value="1"/>
</dbReference>
<feature type="domain" description="Major facilitator superfamily (MFS) profile" evidence="10">
    <location>
        <begin position="10"/>
        <end position="443"/>
    </location>
</feature>
<gene>
    <name evidence="11" type="ORF">RR46_09899</name>
</gene>
<dbReference type="GO" id="GO:0022857">
    <property type="term" value="F:transmembrane transporter activity"/>
    <property type="evidence" value="ECO:0007669"/>
    <property type="project" value="InterPro"/>
</dbReference>
<dbReference type="EMBL" id="KQ459232">
    <property type="protein sequence ID" value="KPJ02696.1"/>
    <property type="molecule type" value="Genomic_DNA"/>
</dbReference>
<dbReference type="InterPro" id="IPR005829">
    <property type="entry name" value="Sugar_transporter_CS"/>
</dbReference>
<evidence type="ECO:0000256" key="6">
    <source>
        <dbReference type="ARBA" id="ARBA00022989"/>
    </source>
</evidence>
<evidence type="ECO:0000256" key="2">
    <source>
        <dbReference type="ARBA" id="ARBA00022448"/>
    </source>
</evidence>
<dbReference type="PANTHER" id="PTHR48021">
    <property type="match status" value="1"/>
</dbReference>
<feature type="transmembrane region" description="Helical" evidence="9">
    <location>
        <begin position="82"/>
        <end position="99"/>
    </location>
</feature>
<feature type="transmembrane region" description="Helical" evidence="9">
    <location>
        <begin position="12"/>
        <end position="32"/>
    </location>
</feature>
<dbReference type="SUPFAM" id="SSF103473">
    <property type="entry name" value="MFS general substrate transporter"/>
    <property type="match status" value="1"/>
</dbReference>
<feature type="transmembrane region" description="Helical" evidence="9">
    <location>
        <begin position="250"/>
        <end position="273"/>
    </location>
</feature>
<keyword evidence="3" id="KW-1003">Cell membrane</keyword>
<evidence type="ECO:0000256" key="5">
    <source>
        <dbReference type="ARBA" id="ARBA00022692"/>
    </source>
</evidence>
<feature type="transmembrane region" description="Helical" evidence="9">
    <location>
        <begin position="415"/>
        <end position="439"/>
    </location>
</feature>